<dbReference type="GO" id="GO:0047035">
    <property type="term" value="F:testosterone dehydrogenase (NAD+) activity"/>
    <property type="evidence" value="ECO:0007669"/>
    <property type="project" value="UniProtKB-EC"/>
</dbReference>
<evidence type="ECO:0000256" key="14">
    <source>
        <dbReference type="ARBA" id="ARBA00049069"/>
    </source>
</evidence>
<dbReference type="Pfam" id="PF13561">
    <property type="entry name" value="adh_short_C2"/>
    <property type="match status" value="1"/>
</dbReference>
<comment type="caution">
    <text evidence="26">The sequence shown here is derived from an EMBL/GenBank/DDBJ whole genome shotgun (WGS) entry which is preliminary data.</text>
</comment>
<evidence type="ECO:0000256" key="6">
    <source>
        <dbReference type="ARBA" id="ARBA00022553"/>
    </source>
</evidence>
<evidence type="ECO:0000256" key="13">
    <source>
        <dbReference type="ARBA" id="ARBA00037929"/>
    </source>
</evidence>
<comment type="catalytic activity">
    <reaction evidence="15">
        <text>testosterone + NAD(+) = androst-4-ene-3,17-dione + NADH + H(+)</text>
        <dbReference type="Rhea" id="RHEA:14929"/>
        <dbReference type="ChEBI" id="CHEBI:15378"/>
        <dbReference type="ChEBI" id="CHEBI:16422"/>
        <dbReference type="ChEBI" id="CHEBI:17347"/>
        <dbReference type="ChEBI" id="CHEBI:57540"/>
        <dbReference type="ChEBI" id="CHEBI:57945"/>
        <dbReference type="EC" id="1.1.1.239"/>
    </reaction>
    <physiologicalReaction direction="left-to-right" evidence="15">
        <dbReference type="Rhea" id="RHEA:14930"/>
    </physiologicalReaction>
</comment>
<evidence type="ECO:0000256" key="17">
    <source>
        <dbReference type="ARBA" id="ARBA00052680"/>
    </source>
</evidence>
<dbReference type="GO" id="GO:0008210">
    <property type="term" value="P:estrogen metabolic process"/>
    <property type="evidence" value="ECO:0007669"/>
    <property type="project" value="UniProtKB-ARBA"/>
</dbReference>
<keyword evidence="9" id="KW-0520">NAD</keyword>
<evidence type="ECO:0000256" key="5">
    <source>
        <dbReference type="ARBA" id="ARBA00022516"/>
    </source>
</evidence>
<protein>
    <recommendedName>
        <fullName evidence="20">(3R)-3-hydroxyacyl-CoA dehydrogenase</fullName>
        <ecNumber evidence="19">1.1.1.239</ecNumber>
        <ecNumber evidence="4">1.1.1.n12</ecNumber>
    </recommendedName>
    <alternativeName>
        <fullName evidence="22">17-beta-hydroxysteroid dehydrogenase 8</fullName>
    </alternativeName>
    <alternativeName>
        <fullName evidence="21">3-ketoacyl-[acyl-carrier-protein] reductase alpha subunit</fullName>
    </alternativeName>
    <alternativeName>
        <fullName evidence="24">3-oxoacyl-[acyl-carrier-protein] reductase</fullName>
    </alternativeName>
    <alternativeName>
        <fullName evidence="25">Estradiol 17-beta-dehydrogenase 8</fullName>
    </alternativeName>
    <alternativeName>
        <fullName evidence="23">Testosterone 17-beta-dehydrogenase 8</fullName>
    </alternativeName>
</protein>
<dbReference type="InterPro" id="IPR002347">
    <property type="entry name" value="SDR_fam"/>
</dbReference>
<dbReference type="SUPFAM" id="SSF51735">
    <property type="entry name" value="NAD(P)-binding Rossmann-fold domains"/>
    <property type="match status" value="1"/>
</dbReference>
<evidence type="ECO:0000256" key="3">
    <source>
        <dbReference type="ARBA" id="ARBA00006484"/>
    </source>
</evidence>
<keyword evidence="7" id="KW-0276">Fatty acid metabolism</keyword>
<proteinExistence type="inferred from homology"/>
<comment type="subunit">
    <text evidence="18">Heterotetramer with CBR4; contains two molecules of HSD17B8 and CBR4.</text>
</comment>
<evidence type="ECO:0000313" key="27">
    <source>
        <dbReference type="Proteomes" id="UP000625711"/>
    </source>
</evidence>
<sequence length="248" mass="26331">MSLAGRLAFVTGAGSGIGRATCFGLAKEGAIVVAADKNFIAVQDTVDILPKSTSEHHLPIEVSVENLQDVENALNKTLNIFSRPPVVIVNAAGITRDNFISKLSESDFQQVLDVNLKGTFLILKTFANAMVQGQVQQGSIINIGSVVAKFGNIGQANYCASKAAVDLLTKVSSKEFGRMGIRVNTVLPGMIETQMIKSVPDKVKGKFLEMIPLGRFGQAEEIAQVITFLASDKSSYINGASIEVTGGL</sequence>
<dbReference type="FunFam" id="3.40.50.720:FF:000231">
    <property type="entry name" value="Estradiol 17-beta-dehydrogenase 8"/>
    <property type="match status" value="1"/>
</dbReference>
<evidence type="ECO:0000256" key="4">
    <source>
        <dbReference type="ARBA" id="ARBA00012456"/>
    </source>
</evidence>
<comment type="catalytic activity">
    <reaction evidence="17">
        <text>a (3R)-3-hydroxyacyl-CoA + NAD(+) = a 3-oxoacyl-CoA + NADH + H(+)</text>
        <dbReference type="Rhea" id="RHEA:32711"/>
        <dbReference type="ChEBI" id="CHEBI:15378"/>
        <dbReference type="ChEBI" id="CHEBI:57319"/>
        <dbReference type="ChEBI" id="CHEBI:57540"/>
        <dbReference type="ChEBI" id="CHEBI:57945"/>
        <dbReference type="ChEBI" id="CHEBI:90726"/>
        <dbReference type="EC" id="1.1.1.n12"/>
    </reaction>
    <physiologicalReaction direction="left-to-right" evidence="17">
        <dbReference type="Rhea" id="RHEA:32712"/>
    </physiologicalReaction>
</comment>
<dbReference type="GO" id="GO:0005759">
    <property type="term" value="C:mitochondrial matrix"/>
    <property type="evidence" value="ECO:0007669"/>
    <property type="project" value="UniProtKB-SubCell"/>
</dbReference>
<evidence type="ECO:0000256" key="10">
    <source>
        <dbReference type="ARBA" id="ARBA00023098"/>
    </source>
</evidence>
<comment type="pathway">
    <text evidence="2">Lipid metabolism.</text>
</comment>
<keyword evidence="6" id="KW-0597">Phosphoprotein</keyword>
<dbReference type="EC" id="1.1.1.n12" evidence="4"/>
<evidence type="ECO:0000256" key="25">
    <source>
        <dbReference type="ARBA" id="ARBA00083258"/>
    </source>
</evidence>
<dbReference type="Proteomes" id="UP000625711">
    <property type="component" value="Unassembled WGS sequence"/>
</dbReference>
<dbReference type="EC" id="1.1.1.239" evidence="19"/>
<evidence type="ECO:0000256" key="22">
    <source>
        <dbReference type="ARBA" id="ARBA00081419"/>
    </source>
</evidence>
<dbReference type="InterPro" id="IPR036291">
    <property type="entry name" value="NAD(P)-bd_dom_sf"/>
</dbReference>
<evidence type="ECO:0000256" key="7">
    <source>
        <dbReference type="ARBA" id="ARBA00022832"/>
    </source>
</evidence>
<evidence type="ECO:0000256" key="8">
    <source>
        <dbReference type="ARBA" id="ARBA00023002"/>
    </source>
</evidence>
<evidence type="ECO:0000313" key="26">
    <source>
        <dbReference type="EMBL" id="KAF7277772.1"/>
    </source>
</evidence>
<dbReference type="OrthoDB" id="1888931at2759"/>
<evidence type="ECO:0000256" key="12">
    <source>
        <dbReference type="ARBA" id="ARBA00023160"/>
    </source>
</evidence>
<evidence type="ECO:0000256" key="9">
    <source>
        <dbReference type="ARBA" id="ARBA00023027"/>
    </source>
</evidence>
<comment type="catalytic activity">
    <reaction evidence="14">
        <text>17beta-estradiol + NAD(+) = estrone + NADH + H(+)</text>
        <dbReference type="Rhea" id="RHEA:24612"/>
        <dbReference type="ChEBI" id="CHEBI:15378"/>
        <dbReference type="ChEBI" id="CHEBI:16469"/>
        <dbReference type="ChEBI" id="CHEBI:17263"/>
        <dbReference type="ChEBI" id="CHEBI:57540"/>
        <dbReference type="ChEBI" id="CHEBI:57945"/>
        <dbReference type="EC" id="1.1.1.62"/>
    </reaction>
    <physiologicalReaction direction="left-to-right" evidence="14">
        <dbReference type="Rhea" id="RHEA:24613"/>
    </physiologicalReaction>
    <physiologicalReaction direction="right-to-left" evidence="14">
        <dbReference type="Rhea" id="RHEA:24614"/>
    </physiologicalReaction>
</comment>
<dbReference type="PRINTS" id="PR00081">
    <property type="entry name" value="GDHRDH"/>
</dbReference>
<dbReference type="GO" id="GO:0006633">
    <property type="term" value="P:fatty acid biosynthetic process"/>
    <property type="evidence" value="ECO:0007669"/>
    <property type="project" value="UniProtKB-KW"/>
</dbReference>
<dbReference type="PRINTS" id="PR00080">
    <property type="entry name" value="SDRFAMILY"/>
</dbReference>
<dbReference type="EMBL" id="JAACXV010000413">
    <property type="protein sequence ID" value="KAF7277772.1"/>
    <property type="molecule type" value="Genomic_DNA"/>
</dbReference>
<comment type="pathway">
    <text evidence="13">Steroid biosynthesis; estrogen biosynthesis.</text>
</comment>
<dbReference type="GO" id="GO:0004303">
    <property type="term" value="F:estradiol 17-beta-dehydrogenase [NAD(P)+] activity"/>
    <property type="evidence" value="ECO:0007669"/>
    <property type="project" value="UniProtKB-EC"/>
</dbReference>
<comment type="subcellular location">
    <subcellularLocation>
        <location evidence="1">Mitochondrion matrix</location>
    </subcellularLocation>
</comment>
<evidence type="ECO:0000256" key="2">
    <source>
        <dbReference type="ARBA" id="ARBA00005189"/>
    </source>
</evidence>
<name>A0A834IAV5_RHYFE</name>
<gene>
    <name evidence="26" type="ORF">GWI33_009193</name>
</gene>
<evidence type="ECO:0000256" key="18">
    <source>
        <dbReference type="ARBA" id="ARBA00065174"/>
    </source>
</evidence>
<dbReference type="PANTHER" id="PTHR24321">
    <property type="entry name" value="DEHYDROGENASES, SHORT CHAIN"/>
    <property type="match status" value="1"/>
</dbReference>
<keyword evidence="27" id="KW-1185">Reference proteome</keyword>
<dbReference type="Gene3D" id="3.40.50.720">
    <property type="entry name" value="NAD(P)-binding Rossmann-like Domain"/>
    <property type="match status" value="1"/>
</dbReference>
<evidence type="ECO:0000256" key="19">
    <source>
        <dbReference type="ARBA" id="ARBA00066822"/>
    </source>
</evidence>
<dbReference type="PANTHER" id="PTHR24321:SF8">
    <property type="entry name" value="ESTRADIOL 17-BETA-DEHYDROGENASE 8-RELATED"/>
    <property type="match status" value="1"/>
</dbReference>
<comment type="similarity">
    <text evidence="3">Belongs to the short-chain dehydrogenases/reductases (SDR) family.</text>
</comment>
<evidence type="ECO:0000256" key="21">
    <source>
        <dbReference type="ARBA" id="ARBA00077835"/>
    </source>
</evidence>
<evidence type="ECO:0000256" key="15">
    <source>
        <dbReference type="ARBA" id="ARBA00050232"/>
    </source>
</evidence>
<evidence type="ECO:0000256" key="1">
    <source>
        <dbReference type="ARBA" id="ARBA00004305"/>
    </source>
</evidence>
<evidence type="ECO:0000256" key="23">
    <source>
        <dbReference type="ARBA" id="ARBA00081936"/>
    </source>
</evidence>
<keyword evidence="11" id="KW-0496">Mitochondrion</keyword>
<accession>A0A834IAV5</accession>
<evidence type="ECO:0000256" key="20">
    <source>
        <dbReference type="ARBA" id="ARBA00070911"/>
    </source>
</evidence>
<comment type="catalytic activity">
    <reaction evidence="16">
        <text>17beta-hydroxy-5alpha-androstan-3-one + NAD(+) = 5alpha-androstan-3,17-dione + NADH + H(+)</text>
        <dbReference type="Rhea" id="RHEA:41992"/>
        <dbReference type="ChEBI" id="CHEBI:15378"/>
        <dbReference type="ChEBI" id="CHEBI:15994"/>
        <dbReference type="ChEBI" id="CHEBI:16330"/>
        <dbReference type="ChEBI" id="CHEBI:57540"/>
        <dbReference type="ChEBI" id="CHEBI:57945"/>
    </reaction>
    <physiologicalReaction direction="left-to-right" evidence="16">
        <dbReference type="Rhea" id="RHEA:41993"/>
    </physiologicalReaction>
</comment>
<keyword evidence="5" id="KW-0444">Lipid biosynthesis</keyword>
<evidence type="ECO:0000256" key="11">
    <source>
        <dbReference type="ARBA" id="ARBA00023128"/>
    </source>
</evidence>
<keyword evidence="12" id="KW-0275">Fatty acid biosynthesis</keyword>
<keyword evidence="10" id="KW-0443">Lipid metabolism</keyword>
<keyword evidence="8" id="KW-0560">Oxidoreductase</keyword>
<evidence type="ECO:0000256" key="24">
    <source>
        <dbReference type="ARBA" id="ARBA00083097"/>
    </source>
</evidence>
<dbReference type="AlphaFoldDB" id="A0A834IAV5"/>
<evidence type="ECO:0000256" key="16">
    <source>
        <dbReference type="ARBA" id="ARBA00050435"/>
    </source>
</evidence>
<organism evidence="26 27">
    <name type="scientific">Rhynchophorus ferrugineus</name>
    <name type="common">Red palm weevil</name>
    <name type="synonym">Curculio ferrugineus</name>
    <dbReference type="NCBI Taxonomy" id="354439"/>
    <lineage>
        <taxon>Eukaryota</taxon>
        <taxon>Metazoa</taxon>
        <taxon>Ecdysozoa</taxon>
        <taxon>Arthropoda</taxon>
        <taxon>Hexapoda</taxon>
        <taxon>Insecta</taxon>
        <taxon>Pterygota</taxon>
        <taxon>Neoptera</taxon>
        <taxon>Endopterygota</taxon>
        <taxon>Coleoptera</taxon>
        <taxon>Polyphaga</taxon>
        <taxon>Cucujiformia</taxon>
        <taxon>Curculionidae</taxon>
        <taxon>Dryophthorinae</taxon>
        <taxon>Rhynchophorus</taxon>
    </lineage>
</organism>
<reference evidence="26" key="1">
    <citation type="submission" date="2020-08" db="EMBL/GenBank/DDBJ databases">
        <title>Genome sequencing and assembly of the red palm weevil Rhynchophorus ferrugineus.</title>
        <authorList>
            <person name="Dias G.B."/>
            <person name="Bergman C.M."/>
            <person name="Manee M."/>
        </authorList>
    </citation>
    <scope>NUCLEOTIDE SEQUENCE</scope>
    <source>
        <strain evidence="26">AA-2017</strain>
        <tissue evidence="26">Whole larva</tissue>
    </source>
</reference>